<gene>
    <name evidence="2" type="ORF">LCGC14_0876550</name>
</gene>
<dbReference type="AlphaFoldDB" id="A0A0F9SA42"/>
<dbReference type="EMBL" id="LAZR01002734">
    <property type="protein sequence ID" value="KKN26248.1"/>
    <property type="molecule type" value="Genomic_DNA"/>
</dbReference>
<keyword evidence="1" id="KW-0812">Transmembrane</keyword>
<reference evidence="2" key="1">
    <citation type="journal article" date="2015" name="Nature">
        <title>Complex archaea that bridge the gap between prokaryotes and eukaryotes.</title>
        <authorList>
            <person name="Spang A."/>
            <person name="Saw J.H."/>
            <person name="Jorgensen S.L."/>
            <person name="Zaremba-Niedzwiedzka K."/>
            <person name="Martijn J."/>
            <person name="Lind A.E."/>
            <person name="van Eijk R."/>
            <person name="Schleper C."/>
            <person name="Guy L."/>
            <person name="Ettema T.J."/>
        </authorList>
    </citation>
    <scope>NUCLEOTIDE SEQUENCE</scope>
</reference>
<accession>A0A0F9SA42</accession>
<sequence length="66" mass="7245">MTIQLNESNGRSKYALTIIFTVGFLVVCILGVLFNGTVFSYVFVPLAIIQTAIVSSLFERNKQNGS</sequence>
<keyword evidence="1" id="KW-1133">Transmembrane helix</keyword>
<evidence type="ECO:0000256" key="1">
    <source>
        <dbReference type="SAM" id="Phobius"/>
    </source>
</evidence>
<evidence type="ECO:0000313" key="2">
    <source>
        <dbReference type="EMBL" id="KKN26248.1"/>
    </source>
</evidence>
<keyword evidence="1" id="KW-0472">Membrane</keyword>
<name>A0A0F9SA42_9ZZZZ</name>
<proteinExistence type="predicted"/>
<organism evidence="2">
    <name type="scientific">marine sediment metagenome</name>
    <dbReference type="NCBI Taxonomy" id="412755"/>
    <lineage>
        <taxon>unclassified sequences</taxon>
        <taxon>metagenomes</taxon>
        <taxon>ecological metagenomes</taxon>
    </lineage>
</organism>
<protein>
    <submittedName>
        <fullName evidence="2">Uncharacterized protein</fullName>
    </submittedName>
</protein>
<feature type="transmembrane region" description="Helical" evidence="1">
    <location>
        <begin position="38"/>
        <end position="58"/>
    </location>
</feature>
<feature type="transmembrane region" description="Helical" evidence="1">
    <location>
        <begin position="12"/>
        <end position="32"/>
    </location>
</feature>
<comment type="caution">
    <text evidence="2">The sequence shown here is derived from an EMBL/GenBank/DDBJ whole genome shotgun (WGS) entry which is preliminary data.</text>
</comment>